<dbReference type="GO" id="GO:0003755">
    <property type="term" value="F:peptidyl-prolyl cis-trans isomerase activity"/>
    <property type="evidence" value="ECO:0007669"/>
    <property type="project" value="UniProtKB-KW"/>
</dbReference>
<dbReference type="GO" id="GO:0016018">
    <property type="term" value="F:cyclosporin A binding"/>
    <property type="evidence" value="ECO:0007669"/>
    <property type="project" value="TreeGrafter"/>
</dbReference>
<evidence type="ECO:0000256" key="3">
    <source>
        <dbReference type="ARBA" id="ARBA00023110"/>
    </source>
</evidence>
<dbReference type="InterPro" id="IPR002130">
    <property type="entry name" value="Cyclophilin-type_PPIase_dom"/>
</dbReference>
<evidence type="ECO:0000313" key="8">
    <source>
        <dbReference type="Proteomes" id="UP000193685"/>
    </source>
</evidence>
<keyword evidence="4" id="KW-0413">Isomerase</keyword>
<dbReference type="OMA" id="FRYRHTK"/>
<dbReference type="CDD" id="cd00317">
    <property type="entry name" value="cyclophilin"/>
    <property type="match status" value="1"/>
</dbReference>
<evidence type="ECO:0000259" key="6">
    <source>
        <dbReference type="PROSITE" id="PS50072"/>
    </source>
</evidence>
<evidence type="ECO:0000256" key="2">
    <source>
        <dbReference type="ARBA" id="ARBA00013194"/>
    </source>
</evidence>
<evidence type="ECO:0000256" key="1">
    <source>
        <dbReference type="ARBA" id="ARBA00000971"/>
    </source>
</evidence>
<evidence type="ECO:0000256" key="5">
    <source>
        <dbReference type="SAM" id="MobiDB-lite"/>
    </source>
</evidence>
<evidence type="ECO:0000256" key="4">
    <source>
        <dbReference type="ARBA" id="ARBA00023235"/>
    </source>
</evidence>
<dbReference type="EC" id="5.2.1.8" evidence="2"/>
<comment type="catalytic activity">
    <reaction evidence="1">
        <text>[protein]-peptidylproline (omega=180) = [protein]-peptidylproline (omega=0)</text>
        <dbReference type="Rhea" id="RHEA:16237"/>
        <dbReference type="Rhea" id="RHEA-COMP:10747"/>
        <dbReference type="Rhea" id="RHEA-COMP:10748"/>
        <dbReference type="ChEBI" id="CHEBI:83833"/>
        <dbReference type="ChEBI" id="CHEBI:83834"/>
        <dbReference type="EC" id="5.2.1.8"/>
    </reaction>
</comment>
<feature type="compositionally biased region" description="Basic residues" evidence="5">
    <location>
        <begin position="285"/>
        <end position="298"/>
    </location>
</feature>
<dbReference type="OrthoDB" id="407558at2759"/>
<name>A0A1Y2FFG7_PROLT</name>
<evidence type="ECO:0000313" key="7">
    <source>
        <dbReference type="EMBL" id="ORY82661.1"/>
    </source>
</evidence>
<feature type="region of interest" description="Disordered" evidence="5">
    <location>
        <begin position="183"/>
        <end position="355"/>
    </location>
</feature>
<dbReference type="RefSeq" id="XP_040725532.1">
    <property type="nucleotide sequence ID" value="XM_040869312.1"/>
</dbReference>
<gene>
    <name evidence="7" type="ORF">BCR37DRAFT_379680</name>
</gene>
<dbReference type="Pfam" id="PF00160">
    <property type="entry name" value="Pro_isomerase"/>
    <property type="match status" value="1"/>
</dbReference>
<feature type="domain" description="PPIase cyclophilin-type" evidence="6">
    <location>
        <begin position="17"/>
        <end position="165"/>
    </location>
</feature>
<dbReference type="GeneID" id="63785911"/>
<dbReference type="Proteomes" id="UP000193685">
    <property type="component" value="Unassembled WGS sequence"/>
</dbReference>
<dbReference type="GO" id="GO:0005737">
    <property type="term" value="C:cytoplasm"/>
    <property type="evidence" value="ECO:0007669"/>
    <property type="project" value="TreeGrafter"/>
</dbReference>
<feature type="compositionally biased region" description="Basic residues" evidence="5">
    <location>
        <begin position="206"/>
        <end position="218"/>
    </location>
</feature>
<dbReference type="InterPro" id="IPR029000">
    <property type="entry name" value="Cyclophilin-like_dom_sf"/>
</dbReference>
<protein>
    <recommendedName>
        <fullName evidence="2">peptidylprolyl isomerase</fullName>
        <ecNumber evidence="2">5.2.1.8</ecNumber>
    </recommendedName>
</protein>
<reference evidence="7 8" key="1">
    <citation type="submission" date="2016-07" db="EMBL/GenBank/DDBJ databases">
        <title>Pervasive Adenine N6-methylation of Active Genes in Fungi.</title>
        <authorList>
            <consortium name="DOE Joint Genome Institute"/>
            <person name="Mondo S.J."/>
            <person name="Dannebaum R.O."/>
            <person name="Kuo R.C."/>
            <person name="Labutti K."/>
            <person name="Haridas S."/>
            <person name="Kuo A."/>
            <person name="Salamov A."/>
            <person name="Ahrendt S.R."/>
            <person name="Lipzen A."/>
            <person name="Sullivan W."/>
            <person name="Andreopoulos W.B."/>
            <person name="Clum A."/>
            <person name="Lindquist E."/>
            <person name="Daum C."/>
            <person name="Ramamoorthy G.K."/>
            <person name="Gryganskyi A."/>
            <person name="Culley D."/>
            <person name="Magnuson J.K."/>
            <person name="James T.Y."/>
            <person name="O'Malley M.A."/>
            <person name="Stajich J.E."/>
            <person name="Spatafora J.W."/>
            <person name="Visel A."/>
            <person name="Grigoriev I.V."/>
        </authorList>
    </citation>
    <scope>NUCLEOTIDE SEQUENCE [LARGE SCALE GENOMIC DNA]</scope>
    <source>
        <strain evidence="7 8">12-1054</strain>
    </source>
</reference>
<comment type="caution">
    <text evidence="7">The sequence shown here is derived from an EMBL/GenBank/DDBJ whole genome shotgun (WGS) entry which is preliminary data.</text>
</comment>
<keyword evidence="3" id="KW-0697">Rotamase</keyword>
<feature type="compositionally biased region" description="Basic and acidic residues" evidence="5">
    <location>
        <begin position="299"/>
        <end position="323"/>
    </location>
</feature>
<dbReference type="AlphaFoldDB" id="A0A1Y2FFG7"/>
<sequence>MVYCFLELSAGPAPIPGKVIFELFDAQVPKTCENFRALCTGELGGELTYKGTAFHRVVKTFTLQGGDTSKTGTGGMNIYNNAQDAFAGEDLYWRDIDEPFLLCAADVVPRSQFFITLRSSPHLNGSHCCFGRVIKGQQILEQISELGVDEEDVPLEPVLIQRAGELAYKGPAAHVQPIAALSSDAQGEATATKAPVRGRSTTRSPSRARARSRSRRRDRSTSSDTEEEENGIESSRPVSRDRRRHTHESRDRRHHHGQHHSHHHSHRSHRHGTASRSRSREHVYRRSNHSPGHTKRRRSRDEASDAAEGRKQSRRGSRDSPHDRSRRGSGWHGRYEEDVRPHASKPGPVVEEHGIVYKGRGKMRYDAREDPRYGRL</sequence>
<dbReference type="STRING" id="56484.A0A1Y2FFG7"/>
<proteinExistence type="predicted"/>
<feature type="compositionally biased region" description="Basic residues" evidence="5">
    <location>
        <begin position="241"/>
        <end position="277"/>
    </location>
</feature>
<dbReference type="GO" id="GO:0006457">
    <property type="term" value="P:protein folding"/>
    <property type="evidence" value="ECO:0007669"/>
    <property type="project" value="TreeGrafter"/>
</dbReference>
<dbReference type="PROSITE" id="PS50072">
    <property type="entry name" value="CSA_PPIASE_2"/>
    <property type="match status" value="1"/>
</dbReference>
<organism evidence="7 8">
    <name type="scientific">Protomyces lactucae-debilis</name>
    <dbReference type="NCBI Taxonomy" id="2754530"/>
    <lineage>
        <taxon>Eukaryota</taxon>
        <taxon>Fungi</taxon>
        <taxon>Dikarya</taxon>
        <taxon>Ascomycota</taxon>
        <taxon>Taphrinomycotina</taxon>
        <taxon>Taphrinomycetes</taxon>
        <taxon>Taphrinales</taxon>
        <taxon>Protomycetaceae</taxon>
        <taxon>Protomyces</taxon>
    </lineage>
</organism>
<dbReference type="SUPFAM" id="SSF50891">
    <property type="entry name" value="Cyclophilin-like"/>
    <property type="match status" value="1"/>
</dbReference>
<keyword evidence="8" id="KW-1185">Reference proteome</keyword>
<dbReference type="PANTHER" id="PTHR11071:SF561">
    <property type="entry name" value="PEPTIDYL-PROLYL CIS-TRANS ISOMERASE D-RELATED"/>
    <property type="match status" value="1"/>
</dbReference>
<dbReference type="Gene3D" id="2.40.100.10">
    <property type="entry name" value="Cyclophilin-like"/>
    <property type="match status" value="1"/>
</dbReference>
<dbReference type="PANTHER" id="PTHR11071">
    <property type="entry name" value="PEPTIDYL-PROLYL CIS-TRANS ISOMERASE"/>
    <property type="match status" value="1"/>
</dbReference>
<accession>A0A1Y2FFG7</accession>
<dbReference type="EMBL" id="MCFI01000009">
    <property type="protein sequence ID" value="ORY82661.1"/>
    <property type="molecule type" value="Genomic_DNA"/>
</dbReference>
<dbReference type="PRINTS" id="PR00153">
    <property type="entry name" value="CSAPPISMRASE"/>
</dbReference>